<evidence type="ECO:0000256" key="1">
    <source>
        <dbReference type="SAM" id="Phobius"/>
    </source>
</evidence>
<feature type="transmembrane region" description="Helical" evidence="1">
    <location>
        <begin position="47"/>
        <end position="66"/>
    </location>
</feature>
<organism evidence="2 3">
    <name type="scientific">Chlamydia trachomatis serovar A (strain A2497)</name>
    <dbReference type="NCBI Taxonomy" id="580047"/>
    <lineage>
        <taxon>Bacteria</taxon>
        <taxon>Pseudomonadati</taxon>
        <taxon>Chlamydiota</taxon>
        <taxon>Chlamydiia</taxon>
        <taxon>Chlamydiales</taxon>
        <taxon>Chlamydiaceae</taxon>
        <taxon>Chlamydia/Chlamydophila group</taxon>
        <taxon>Chlamydia</taxon>
    </lineage>
</organism>
<dbReference type="KEGG" id="cra:CTO_0408"/>
<reference evidence="2 3" key="1">
    <citation type="journal article" date="2011" name="J. Exp. Med.">
        <title>A live-attenuated chlamydial vaccine protects against trachoma in nonhuman primates.</title>
        <authorList>
            <person name="Kari L."/>
            <person name="Whitmire W.M."/>
            <person name="Olivares-Zavaleta N."/>
            <person name="Goheen M.M."/>
            <person name="Taylor L.D."/>
            <person name="Carlson J.H."/>
            <person name="Sturdevant G.L."/>
            <person name="Lu C."/>
            <person name="Bakios L.E."/>
            <person name="Randall L.B."/>
            <person name="Parnell M.J."/>
            <person name="Zhong G."/>
            <person name="Caldwell H.D."/>
        </authorList>
    </citation>
    <scope>NUCLEOTIDE SEQUENCE [LARGE SCALE GENOMIC DNA]</scope>
    <source>
        <strain evidence="2 3">A2497</strain>
    </source>
</reference>
<sequence>MADLCWRLQHLFMVAILLALGIPFYVDSGIRHKQEKTFLNRKEILKMTIVALAALLAIFLFSANKIHL</sequence>
<evidence type="ECO:0000313" key="2">
    <source>
        <dbReference type="EMBL" id="AEP35224.1"/>
    </source>
</evidence>
<evidence type="ECO:0000313" key="3">
    <source>
        <dbReference type="Proteomes" id="UP000009287"/>
    </source>
</evidence>
<protein>
    <submittedName>
        <fullName evidence="2">Arginine/ornithine antiporter</fullName>
    </submittedName>
</protein>
<dbReference type="EMBL" id="CP002401">
    <property type="protein sequence ID" value="AEP35224.1"/>
    <property type="molecule type" value="Genomic_DNA"/>
</dbReference>
<gene>
    <name evidence="2" type="ordered locus">CTO_0408</name>
</gene>
<keyword evidence="1" id="KW-1133">Transmembrane helix</keyword>
<dbReference type="Proteomes" id="UP000009287">
    <property type="component" value="Chromosome"/>
</dbReference>
<name>G4NMW0_CHLT4</name>
<feature type="transmembrane region" description="Helical" evidence="1">
    <location>
        <begin position="6"/>
        <end position="26"/>
    </location>
</feature>
<accession>G4NMW0</accession>
<keyword evidence="1" id="KW-0812">Transmembrane</keyword>
<proteinExistence type="predicted"/>
<dbReference type="PATRIC" id="fig|580047.4.peg.415"/>
<keyword evidence="1" id="KW-0472">Membrane</keyword>
<dbReference type="AlphaFoldDB" id="G4NMW0"/>